<comment type="caution">
    <text evidence="1">The sequence shown here is derived from an EMBL/GenBank/DDBJ whole genome shotgun (WGS) entry which is preliminary data.</text>
</comment>
<organism evidence="1 2">
    <name type="scientific">Paenibacillus lignilyticus</name>
    <dbReference type="NCBI Taxonomy" id="1172615"/>
    <lineage>
        <taxon>Bacteria</taxon>
        <taxon>Bacillati</taxon>
        <taxon>Bacillota</taxon>
        <taxon>Bacilli</taxon>
        <taxon>Bacillales</taxon>
        <taxon>Paenibacillaceae</taxon>
        <taxon>Paenibacillus</taxon>
    </lineage>
</organism>
<name>A0ABS5CG34_9BACL</name>
<gene>
    <name evidence="1" type="ORF">I8J30_19175</name>
</gene>
<evidence type="ECO:0000313" key="1">
    <source>
        <dbReference type="EMBL" id="MBP3964848.1"/>
    </source>
</evidence>
<proteinExistence type="predicted"/>
<accession>A0ABS5CG34</accession>
<sequence>MAQCWDRELATLWTVGGGMEVTGSKRWIAGRLRTACAGQYGGGMTGRETSKTGNYAGRAARIGHREVLLSAVG</sequence>
<dbReference type="Proteomes" id="UP000673394">
    <property type="component" value="Unassembled WGS sequence"/>
</dbReference>
<keyword evidence="2" id="KW-1185">Reference proteome</keyword>
<dbReference type="EMBL" id="JAGKSP010000008">
    <property type="protein sequence ID" value="MBP3964848.1"/>
    <property type="molecule type" value="Genomic_DNA"/>
</dbReference>
<evidence type="ECO:0000313" key="2">
    <source>
        <dbReference type="Proteomes" id="UP000673394"/>
    </source>
</evidence>
<reference evidence="1 2" key="1">
    <citation type="submission" date="2021-04" db="EMBL/GenBank/DDBJ databases">
        <title>Paenibacillus sp. DLE-14 whole genome sequence.</title>
        <authorList>
            <person name="Ham Y.J."/>
        </authorList>
    </citation>
    <scope>NUCLEOTIDE SEQUENCE [LARGE SCALE GENOMIC DNA]</scope>
    <source>
        <strain evidence="1 2">DLE-14</strain>
    </source>
</reference>
<protein>
    <submittedName>
        <fullName evidence="1">Uncharacterized protein</fullName>
    </submittedName>
</protein>